<dbReference type="AlphaFoldDB" id="A0A5C3NI00"/>
<keyword evidence="4" id="KW-1185">Reference proteome</keyword>
<gene>
    <name evidence="3" type="ORF">OE88DRAFT_1643867</name>
</gene>
<keyword evidence="1" id="KW-0812">Transmembrane</keyword>
<protein>
    <recommendedName>
        <fullName evidence="2">CxC2-like cysteine cluster KDZ transposase-associated domain-containing protein</fullName>
    </recommendedName>
</protein>
<organism evidence="3 4">
    <name type="scientific">Heliocybe sulcata</name>
    <dbReference type="NCBI Taxonomy" id="5364"/>
    <lineage>
        <taxon>Eukaryota</taxon>
        <taxon>Fungi</taxon>
        <taxon>Dikarya</taxon>
        <taxon>Basidiomycota</taxon>
        <taxon>Agaricomycotina</taxon>
        <taxon>Agaricomycetes</taxon>
        <taxon>Gloeophyllales</taxon>
        <taxon>Gloeophyllaceae</taxon>
        <taxon>Heliocybe</taxon>
    </lineage>
</organism>
<dbReference type="EMBL" id="ML213508">
    <property type="protein sequence ID" value="TFK53211.1"/>
    <property type="molecule type" value="Genomic_DNA"/>
</dbReference>
<feature type="transmembrane region" description="Helical" evidence="1">
    <location>
        <begin position="383"/>
        <end position="408"/>
    </location>
</feature>
<evidence type="ECO:0000313" key="4">
    <source>
        <dbReference type="Proteomes" id="UP000305948"/>
    </source>
</evidence>
<dbReference type="InterPro" id="IPR041457">
    <property type="entry name" value="CxC2_KDZ-assoc"/>
</dbReference>
<reference evidence="3 4" key="1">
    <citation type="journal article" date="2019" name="Nat. Ecol. Evol.">
        <title>Megaphylogeny resolves global patterns of mushroom evolution.</title>
        <authorList>
            <person name="Varga T."/>
            <person name="Krizsan K."/>
            <person name="Foldi C."/>
            <person name="Dima B."/>
            <person name="Sanchez-Garcia M."/>
            <person name="Sanchez-Ramirez S."/>
            <person name="Szollosi G.J."/>
            <person name="Szarkandi J.G."/>
            <person name="Papp V."/>
            <person name="Albert L."/>
            <person name="Andreopoulos W."/>
            <person name="Angelini C."/>
            <person name="Antonin V."/>
            <person name="Barry K.W."/>
            <person name="Bougher N.L."/>
            <person name="Buchanan P."/>
            <person name="Buyck B."/>
            <person name="Bense V."/>
            <person name="Catcheside P."/>
            <person name="Chovatia M."/>
            <person name="Cooper J."/>
            <person name="Damon W."/>
            <person name="Desjardin D."/>
            <person name="Finy P."/>
            <person name="Geml J."/>
            <person name="Haridas S."/>
            <person name="Hughes K."/>
            <person name="Justo A."/>
            <person name="Karasinski D."/>
            <person name="Kautmanova I."/>
            <person name="Kiss B."/>
            <person name="Kocsube S."/>
            <person name="Kotiranta H."/>
            <person name="LaButti K.M."/>
            <person name="Lechner B.E."/>
            <person name="Liimatainen K."/>
            <person name="Lipzen A."/>
            <person name="Lukacs Z."/>
            <person name="Mihaltcheva S."/>
            <person name="Morgado L.N."/>
            <person name="Niskanen T."/>
            <person name="Noordeloos M.E."/>
            <person name="Ohm R.A."/>
            <person name="Ortiz-Santana B."/>
            <person name="Ovrebo C."/>
            <person name="Racz N."/>
            <person name="Riley R."/>
            <person name="Savchenko A."/>
            <person name="Shiryaev A."/>
            <person name="Soop K."/>
            <person name="Spirin V."/>
            <person name="Szebenyi C."/>
            <person name="Tomsovsky M."/>
            <person name="Tulloss R.E."/>
            <person name="Uehling J."/>
            <person name="Grigoriev I.V."/>
            <person name="Vagvolgyi C."/>
            <person name="Papp T."/>
            <person name="Martin F.M."/>
            <person name="Miettinen O."/>
            <person name="Hibbett D.S."/>
            <person name="Nagy L.G."/>
        </authorList>
    </citation>
    <scope>NUCLEOTIDE SEQUENCE [LARGE SCALE GENOMIC DNA]</scope>
    <source>
        <strain evidence="3 4">OMC1185</strain>
    </source>
</reference>
<sequence>MTLDIYWLVFPCGILLEPSILDNFHWQTPCQRTCKACTRNPAPEILHWHIETVADSWPTIPEHHHMPIQEDLSEDVLEFEEMDGPADVTKVKAKQYENSKGEASTWTWNVRGANSTLTCIAALTAITGSLFAGAVCLCGMLTYRCIAYKVPGHKDFTILHSTGIHSVQVDFCGCRHNPPLHRIQLLCARLWPVTPFQLQTSATFELLRLFQTLHLNAKISVLHFYQTMQWITDGSGLTDVAEWLKSLHLMIREYQHIQAMKRGGRGHDESGISGMEEGELALMCRTCPQPGINLLMGWEKARPDKAWNHLCKNQCMDRGLGDRMSYFVRTEPYHRYILSHVNDEEIKSCTGFSALIHTNLKKSKGLRTTGICGRSERYSNVDWVFVSAVHGIMVLMVLIAYDIACAWMKDMPDDMQLMLLKIILDYVMPKFHLEAHGKRCHAPYSLNYCFGVACTNCETPERNWVVLNLAALSTREMMPGGRQDTLDDLCGFMNWSKIVRLEMNLHRLLVAAIPQACQHCLAYNAFNTSLKREWPEALEKWNRMLEAWEADNLQCCPYDMPEEVVTLKEVQASLKLEEEANAEKGSGFGSERSVTALLVLGLDIEKARSTSGAVVNDIETQLRAAQLKDGLQSLRRHLRMQSYMNRFKIKNITGQYQCTHAAYLILNGPGDWELELQPLDANKDVTVPNERVLTEAEKQELEHLEEHTGHRAAHERDGNIQVGEGHHTLLWIWYAVPASGDANDAQMHDALRVEWAKAKAQVRCWLEELILVEEEMRRSIEYCCWKAVWWQERAWKVVAELKHIMEGNPSALASEDEMALAEAEAEAAAEMEAGRINAGGLPADLDDESATIALDYEDYD</sequence>
<keyword evidence="1" id="KW-1133">Transmembrane helix</keyword>
<accession>A0A5C3NI00</accession>
<evidence type="ECO:0000313" key="3">
    <source>
        <dbReference type="EMBL" id="TFK53211.1"/>
    </source>
</evidence>
<dbReference type="Pfam" id="PF18803">
    <property type="entry name" value="CxC2"/>
    <property type="match status" value="1"/>
</dbReference>
<feature type="domain" description="CxC2-like cysteine cluster KDZ transposase-associated" evidence="2">
    <location>
        <begin position="143"/>
        <end position="235"/>
    </location>
</feature>
<dbReference type="STRING" id="5364.A0A5C3NI00"/>
<dbReference type="Pfam" id="PF18758">
    <property type="entry name" value="KDZ"/>
    <property type="match status" value="1"/>
</dbReference>
<dbReference type="Proteomes" id="UP000305948">
    <property type="component" value="Unassembled WGS sequence"/>
</dbReference>
<evidence type="ECO:0000259" key="2">
    <source>
        <dbReference type="Pfam" id="PF18803"/>
    </source>
</evidence>
<evidence type="ECO:0000256" key="1">
    <source>
        <dbReference type="SAM" id="Phobius"/>
    </source>
</evidence>
<name>A0A5C3NI00_9AGAM</name>
<dbReference type="OrthoDB" id="3235114at2759"/>
<proteinExistence type="predicted"/>
<dbReference type="InterPro" id="IPR040521">
    <property type="entry name" value="KDZ"/>
</dbReference>
<keyword evidence="1" id="KW-0472">Membrane</keyword>